<evidence type="ECO:0000259" key="1">
    <source>
        <dbReference type="PROSITE" id="PS50011"/>
    </source>
</evidence>
<dbReference type="PROSITE" id="PS00108">
    <property type="entry name" value="PROTEIN_KINASE_ST"/>
    <property type="match status" value="1"/>
</dbReference>
<name>A0A6A5ZY95_9PLEO</name>
<evidence type="ECO:0000313" key="2">
    <source>
        <dbReference type="EMBL" id="KAF2123853.1"/>
    </source>
</evidence>
<dbReference type="SUPFAM" id="SSF56112">
    <property type="entry name" value="Protein kinase-like (PK-like)"/>
    <property type="match status" value="1"/>
</dbReference>
<accession>A0A6A5ZY95</accession>
<dbReference type="GO" id="GO:0005524">
    <property type="term" value="F:ATP binding"/>
    <property type="evidence" value="ECO:0007669"/>
    <property type="project" value="InterPro"/>
</dbReference>
<reference evidence="2" key="1">
    <citation type="journal article" date="2020" name="Stud. Mycol.">
        <title>101 Dothideomycetes genomes: a test case for predicting lifestyles and emergence of pathogens.</title>
        <authorList>
            <person name="Haridas S."/>
            <person name="Albert R."/>
            <person name="Binder M."/>
            <person name="Bloem J."/>
            <person name="Labutti K."/>
            <person name="Salamov A."/>
            <person name="Andreopoulos B."/>
            <person name="Baker S."/>
            <person name="Barry K."/>
            <person name="Bills G."/>
            <person name="Bluhm B."/>
            <person name="Cannon C."/>
            <person name="Castanera R."/>
            <person name="Culley D."/>
            <person name="Daum C."/>
            <person name="Ezra D."/>
            <person name="Gonzalez J."/>
            <person name="Henrissat B."/>
            <person name="Kuo A."/>
            <person name="Liang C."/>
            <person name="Lipzen A."/>
            <person name="Lutzoni F."/>
            <person name="Magnuson J."/>
            <person name="Mondo S."/>
            <person name="Nolan M."/>
            <person name="Ohm R."/>
            <person name="Pangilinan J."/>
            <person name="Park H.-J."/>
            <person name="Ramirez L."/>
            <person name="Alfaro M."/>
            <person name="Sun H."/>
            <person name="Tritt A."/>
            <person name="Yoshinaga Y."/>
            <person name="Zwiers L.-H."/>
            <person name="Turgeon B."/>
            <person name="Goodwin S."/>
            <person name="Spatafora J."/>
            <person name="Crous P."/>
            <person name="Grigoriev I."/>
        </authorList>
    </citation>
    <scope>NUCLEOTIDE SEQUENCE</scope>
    <source>
        <strain evidence="2">CBS 119687</strain>
    </source>
</reference>
<proteinExistence type="predicted"/>
<dbReference type="EMBL" id="ML977521">
    <property type="protein sequence ID" value="KAF2123853.1"/>
    <property type="molecule type" value="Genomic_DNA"/>
</dbReference>
<dbReference type="GeneID" id="54409639"/>
<dbReference type="PANTHER" id="PTHR24361">
    <property type="entry name" value="MITOGEN-ACTIVATED KINASE KINASE KINASE"/>
    <property type="match status" value="1"/>
</dbReference>
<dbReference type="Proteomes" id="UP000799771">
    <property type="component" value="Unassembled WGS sequence"/>
</dbReference>
<organism evidence="2 3">
    <name type="scientific">Dothidotthia symphoricarpi CBS 119687</name>
    <dbReference type="NCBI Taxonomy" id="1392245"/>
    <lineage>
        <taxon>Eukaryota</taxon>
        <taxon>Fungi</taxon>
        <taxon>Dikarya</taxon>
        <taxon>Ascomycota</taxon>
        <taxon>Pezizomycotina</taxon>
        <taxon>Dothideomycetes</taxon>
        <taxon>Pleosporomycetidae</taxon>
        <taxon>Pleosporales</taxon>
        <taxon>Dothidotthiaceae</taxon>
        <taxon>Dothidotthia</taxon>
    </lineage>
</organism>
<dbReference type="GO" id="GO:0005737">
    <property type="term" value="C:cytoplasm"/>
    <property type="evidence" value="ECO:0007669"/>
    <property type="project" value="TreeGrafter"/>
</dbReference>
<dbReference type="InterPro" id="IPR000719">
    <property type="entry name" value="Prot_kinase_dom"/>
</dbReference>
<dbReference type="InterPro" id="IPR008271">
    <property type="entry name" value="Ser/Thr_kinase_AS"/>
</dbReference>
<dbReference type="AlphaFoldDB" id="A0A6A5ZY95"/>
<dbReference type="InterPro" id="IPR053235">
    <property type="entry name" value="Ser_Thr_kinase"/>
</dbReference>
<dbReference type="PROSITE" id="PS50011">
    <property type="entry name" value="PROTEIN_KINASE_DOM"/>
    <property type="match status" value="1"/>
</dbReference>
<keyword evidence="3" id="KW-1185">Reference proteome</keyword>
<dbReference type="GO" id="GO:0004674">
    <property type="term" value="F:protein serine/threonine kinase activity"/>
    <property type="evidence" value="ECO:0007669"/>
    <property type="project" value="TreeGrafter"/>
</dbReference>
<dbReference type="RefSeq" id="XP_033518247.1">
    <property type="nucleotide sequence ID" value="XM_033669207.1"/>
</dbReference>
<evidence type="ECO:0000313" key="3">
    <source>
        <dbReference type="Proteomes" id="UP000799771"/>
    </source>
</evidence>
<dbReference type="InterPro" id="IPR011009">
    <property type="entry name" value="Kinase-like_dom_sf"/>
</dbReference>
<keyword evidence="2" id="KW-0808">Transferase</keyword>
<gene>
    <name evidence="2" type="ORF">P153DRAFT_371186</name>
</gene>
<protein>
    <submittedName>
        <fullName evidence="2">Kinase-like protein</fullName>
    </submittedName>
</protein>
<feature type="domain" description="Protein kinase" evidence="1">
    <location>
        <begin position="29"/>
        <end position="290"/>
    </location>
</feature>
<sequence length="306" mass="33511">MDLSPQISCCQARSEYICNHISLLALGADPSLTTIESGSMGTVYKIHHPVTSKAFAVKAFHAADGESIPDFAAAIQHEFSVGAAMANHPAFARSYALLTDAESLQIHLIMEHVPLALLDLLDRAYWTHDDTHCLFTQVLQAVLDLHDSGFAHRDLKPGNILLSTGGHVKLIDFGEAVPLDGNATSFTGTRPYIAPELYAGEVGGYDAAAADLWSLGMLLLRLYLEDDPWDDSSPKDEYFNAFLDNPHALLDGLDLDADIEQAMLILLDMEPSNRYQIRQLWDGKLGHDPLCAVDEAGMLHLPLEFT</sequence>
<dbReference type="Gene3D" id="1.10.510.10">
    <property type="entry name" value="Transferase(Phosphotransferase) domain 1"/>
    <property type="match status" value="1"/>
</dbReference>
<dbReference type="OrthoDB" id="4062651at2759"/>
<keyword evidence="2" id="KW-0418">Kinase</keyword>
<dbReference type="Pfam" id="PF00069">
    <property type="entry name" value="Pkinase"/>
    <property type="match status" value="1"/>
</dbReference>
<dbReference type="SMART" id="SM00220">
    <property type="entry name" value="S_TKc"/>
    <property type="match status" value="1"/>
</dbReference>